<evidence type="ECO:0000313" key="8">
    <source>
        <dbReference type="Proteomes" id="UP000253741"/>
    </source>
</evidence>
<evidence type="ECO:0000259" key="6">
    <source>
        <dbReference type="PROSITE" id="PS50977"/>
    </source>
</evidence>
<organism evidence="7 8">
    <name type="scientific">Streptomyces corynorhini</name>
    <dbReference type="NCBI Taxonomy" id="2282652"/>
    <lineage>
        <taxon>Bacteria</taxon>
        <taxon>Bacillati</taxon>
        <taxon>Actinomycetota</taxon>
        <taxon>Actinomycetes</taxon>
        <taxon>Kitasatosporales</taxon>
        <taxon>Streptomycetaceae</taxon>
        <taxon>Streptomyces</taxon>
    </lineage>
</organism>
<dbReference type="PANTHER" id="PTHR30055:SF234">
    <property type="entry name" value="HTH-TYPE TRANSCRIPTIONAL REGULATOR BETI"/>
    <property type="match status" value="1"/>
</dbReference>
<dbReference type="Gene3D" id="1.10.357.10">
    <property type="entry name" value="Tetracycline Repressor, domain 2"/>
    <property type="match status" value="1"/>
</dbReference>
<dbReference type="PROSITE" id="PS50977">
    <property type="entry name" value="HTH_TETR_2"/>
    <property type="match status" value="1"/>
</dbReference>
<dbReference type="Pfam" id="PF00440">
    <property type="entry name" value="TetR_N"/>
    <property type="match status" value="1"/>
</dbReference>
<keyword evidence="1" id="KW-0805">Transcription regulation</keyword>
<evidence type="ECO:0000313" key="7">
    <source>
        <dbReference type="EMBL" id="RDG36926.1"/>
    </source>
</evidence>
<sequence>MPTDRPTGRRPAVTAPASAPACAPTRRAPRPRPRADALRNRERIVTAAREMFVEYGSEAPLDEIARRAGIGNATLYRHFPDRYALVHDVVLSVMARVADCAERIAVEESAAEHPDPFAALCRFVHIAADERIGALCPMLSDAFDRDCPDLDAQRERLEGLVEGLMERARAAGRLRGDVAAGDLMMVLSQLTRQLPDTGCLNLDRFTHRHLQLFLDGLAAPARSVLPGSAATLEELRRAAP</sequence>
<accession>A0A370BB48</accession>
<reference evidence="7 8" key="1">
    <citation type="submission" date="2018-07" db="EMBL/GenBank/DDBJ databases">
        <title>Streptomyces species from bats.</title>
        <authorList>
            <person name="Dunlap C."/>
        </authorList>
    </citation>
    <scope>NUCLEOTIDE SEQUENCE [LARGE SCALE GENOMIC DNA]</scope>
    <source>
        <strain evidence="7 8">AC230</strain>
    </source>
</reference>
<dbReference type="EMBL" id="QQNA01000127">
    <property type="protein sequence ID" value="RDG36926.1"/>
    <property type="molecule type" value="Genomic_DNA"/>
</dbReference>
<dbReference type="InterPro" id="IPR049445">
    <property type="entry name" value="TetR_SbtR-like_C"/>
</dbReference>
<evidence type="ECO:0000256" key="2">
    <source>
        <dbReference type="ARBA" id="ARBA00023125"/>
    </source>
</evidence>
<dbReference type="AlphaFoldDB" id="A0A370BB48"/>
<keyword evidence="3" id="KW-0804">Transcription</keyword>
<protein>
    <submittedName>
        <fullName evidence="7">TetR/AcrR family transcriptional regulator</fullName>
    </submittedName>
</protein>
<evidence type="ECO:0000256" key="3">
    <source>
        <dbReference type="ARBA" id="ARBA00023163"/>
    </source>
</evidence>
<feature type="region of interest" description="Disordered" evidence="5">
    <location>
        <begin position="1"/>
        <end position="37"/>
    </location>
</feature>
<gene>
    <name evidence="7" type="ORF">DVH02_17395</name>
</gene>
<evidence type="ECO:0000256" key="1">
    <source>
        <dbReference type="ARBA" id="ARBA00023015"/>
    </source>
</evidence>
<dbReference type="OrthoDB" id="3192968at2"/>
<dbReference type="Pfam" id="PF21597">
    <property type="entry name" value="TetR_C_43"/>
    <property type="match status" value="1"/>
</dbReference>
<dbReference type="PRINTS" id="PR00455">
    <property type="entry name" value="HTHTETR"/>
</dbReference>
<dbReference type="SUPFAM" id="SSF46689">
    <property type="entry name" value="Homeodomain-like"/>
    <property type="match status" value="1"/>
</dbReference>
<evidence type="ECO:0000256" key="4">
    <source>
        <dbReference type="PROSITE-ProRule" id="PRU00335"/>
    </source>
</evidence>
<feature type="domain" description="HTH tetR-type" evidence="6">
    <location>
        <begin position="38"/>
        <end position="97"/>
    </location>
</feature>
<dbReference type="InterPro" id="IPR050109">
    <property type="entry name" value="HTH-type_TetR-like_transc_reg"/>
</dbReference>
<name>A0A370BB48_9ACTN</name>
<dbReference type="InterPro" id="IPR001647">
    <property type="entry name" value="HTH_TetR"/>
</dbReference>
<keyword evidence="8" id="KW-1185">Reference proteome</keyword>
<dbReference type="SUPFAM" id="SSF48498">
    <property type="entry name" value="Tetracyclin repressor-like, C-terminal domain"/>
    <property type="match status" value="1"/>
</dbReference>
<feature type="compositionally biased region" description="Low complexity" evidence="5">
    <location>
        <begin position="9"/>
        <end position="26"/>
    </location>
</feature>
<dbReference type="GO" id="GO:0000976">
    <property type="term" value="F:transcription cis-regulatory region binding"/>
    <property type="evidence" value="ECO:0007669"/>
    <property type="project" value="TreeGrafter"/>
</dbReference>
<dbReference type="Proteomes" id="UP000253741">
    <property type="component" value="Unassembled WGS sequence"/>
</dbReference>
<dbReference type="PANTHER" id="PTHR30055">
    <property type="entry name" value="HTH-TYPE TRANSCRIPTIONAL REGULATOR RUTR"/>
    <property type="match status" value="1"/>
</dbReference>
<comment type="caution">
    <text evidence="7">The sequence shown here is derived from an EMBL/GenBank/DDBJ whole genome shotgun (WGS) entry which is preliminary data.</text>
</comment>
<dbReference type="GO" id="GO:0003700">
    <property type="term" value="F:DNA-binding transcription factor activity"/>
    <property type="evidence" value="ECO:0007669"/>
    <property type="project" value="TreeGrafter"/>
</dbReference>
<feature type="DNA-binding region" description="H-T-H motif" evidence="4">
    <location>
        <begin position="60"/>
        <end position="79"/>
    </location>
</feature>
<evidence type="ECO:0000256" key="5">
    <source>
        <dbReference type="SAM" id="MobiDB-lite"/>
    </source>
</evidence>
<keyword evidence="2 4" id="KW-0238">DNA-binding</keyword>
<proteinExistence type="predicted"/>
<dbReference type="InterPro" id="IPR009057">
    <property type="entry name" value="Homeodomain-like_sf"/>
</dbReference>
<dbReference type="InterPro" id="IPR036271">
    <property type="entry name" value="Tet_transcr_reg_TetR-rel_C_sf"/>
</dbReference>